<dbReference type="VEuPathDB" id="PlasmoDB:C922_05497"/>
<gene>
    <name evidence="2" type="ORF">C922_05497</name>
</gene>
<name>W7AFQ7_9APIC</name>
<dbReference type="AlphaFoldDB" id="W7AFQ7"/>
<evidence type="ECO:0000256" key="1">
    <source>
        <dbReference type="SAM" id="MobiDB-lite"/>
    </source>
</evidence>
<accession>W7AFQ7</accession>
<keyword evidence="3" id="KW-1185">Reference proteome</keyword>
<protein>
    <submittedName>
        <fullName evidence="2">Uncharacterized protein</fullName>
    </submittedName>
</protein>
<dbReference type="EMBL" id="KI965541">
    <property type="protein sequence ID" value="EUD64126.1"/>
    <property type="molecule type" value="Genomic_DNA"/>
</dbReference>
<evidence type="ECO:0000313" key="3">
    <source>
        <dbReference type="Proteomes" id="UP000030640"/>
    </source>
</evidence>
<sequence length="89" mass="10691">MIKHTPEECNKREDTTENIRTSKNTLTKRMGQENAFTTISFHRKASTQLNTITVFSIICDMQLEFNKKLELILYYFKFYNPLFPLYMNR</sequence>
<proteinExistence type="predicted"/>
<evidence type="ECO:0000313" key="2">
    <source>
        <dbReference type="EMBL" id="EUD64126.1"/>
    </source>
</evidence>
<feature type="compositionally biased region" description="Basic and acidic residues" evidence="1">
    <location>
        <begin position="1"/>
        <end position="17"/>
    </location>
</feature>
<dbReference type="Proteomes" id="UP000030640">
    <property type="component" value="Unassembled WGS sequence"/>
</dbReference>
<dbReference type="GeneID" id="20040771"/>
<dbReference type="RefSeq" id="XP_008819290.1">
    <property type="nucleotide sequence ID" value="XM_008821068.1"/>
</dbReference>
<organism evidence="2 3">
    <name type="scientific">Plasmodium inui San Antonio 1</name>
    <dbReference type="NCBI Taxonomy" id="1237626"/>
    <lineage>
        <taxon>Eukaryota</taxon>
        <taxon>Sar</taxon>
        <taxon>Alveolata</taxon>
        <taxon>Apicomplexa</taxon>
        <taxon>Aconoidasida</taxon>
        <taxon>Haemosporida</taxon>
        <taxon>Plasmodiidae</taxon>
        <taxon>Plasmodium</taxon>
        <taxon>Plasmodium (Plasmodium)</taxon>
    </lineage>
</organism>
<feature type="region of interest" description="Disordered" evidence="1">
    <location>
        <begin position="1"/>
        <end position="21"/>
    </location>
</feature>
<reference evidence="2 3" key="1">
    <citation type="submission" date="2013-02" db="EMBL/GenBank/DDBJ databases">
        <title>The Genome Sequence of Plasmodium inui San Antonio 1.</title>
        <authorList>
            <consortium name="The Broad Institute Genome Sequencing Platform"/>
            <consortium name="The Broad Institute Genome Sequencing Center for Infectious Disease"/>
            <person name="Neafsey D."/>
            <person name="Cheeseman I."/>
            <person name="Volkman S."/>
            <person name="Adams J."/>
            <person name="Walker B."/>
            <person name="Young S.K."/>
            <person name="Zeng Q."/>
            <person name="Gargeya S."/>
            <person name="Fitzgerald M."/>
            <person name="Haas B."/>
            <person name="Abouelleil A."/>
            <person name="Alvarado L."/>
            <person name="Arachchi H.M."/>
            <person name="Berlin A.M."/>
            <person name="Chapman S.B."/>
            <person name="Dewar J."/>
            <person name="Goldberg J."/>
            <person name="Griggs A."/>
            <person name="Gujja S."/>
            <person name="Hansen M."/>
            <person name="Howarth C."/>
            <person name="Imamovic A."/>
            <person name="Larimer J."/>
            <person name="McCowan C."/>
            <person name="Murphy C."/>
            <person name="Neiman D."/>
            <person name="Pearson M."/>
            <person name="Priest M."/>
            <person name="Roberts A."/>
            <person name="Saif S."/>
            <person name="Shea T."/>
            <person name="Sisk P."/>
            <person name="Sykes S."/>
            <person name="Wortman J."/>
            <person name="Nusbaum C."/>
            <person name="Birren B."/>
        </authorList>
    </citation>
    <scope>NUCLEOTIDE SEQUENCE [LARGE SCALE GENOMIC DNA]</scope>
    <source>
        <strain evidence="2 3">San Antonio 1</strain>
    </source>
</reference>